<protein>
    <submittedName>
        <fullName evidence="1">Uncharacterized protein</fullName>
    </submittedName>
</protein>
<accession>A0A645GJ64</accession>
<organism evidence="1">
    <name type="scientific">bioreactor metagenome</name>
    <dbReference type="NCBI Taxonomy" id="1076179"/>
    <lineage>
        <taxon>unclassified sequences</taxon>
        <taxon>metagenomes</taxon>
        <taxon>ecological metagenomes</taxon>
    </lineage>
</organism>
<reference evidence="1" key="1">
    <citation type="submission" date="2019-08" db="EMBL/GenBank/DDBJ databases">
        <authorList>
            <person name="Kucharzyk K."/>
            <person name="Murdoch R.W."/>
            <person name="Higgins S."/>
            <person name="Loffler F."/>
        </authorList>
    </citation>
    <scope>NUCLEOTIDE SEQUENCE</scope>
</reference>
<dbReference type="AlphaFoldDB" id="A0A645GJ64"/>
<comment type="caution">
    <text evidence="1">The sequence shown here is derived from an EMBL/GenBank/DDBJ whole genome shotgun (WGS) entry which is preliminary data.</text>
</comment>
<evidence type="ECO:0000313" key="1">
    <source>
        <dbReference type="EMBL" id="MPN23944.1"/>
    </source>
</evidence>
<proteinExistence type="predicted"/>
<dbReference type="EMBL" id="VSSQ01072595">
    <property type="protein sequence ID" value="MPN23944.1"/>
    <property type="molecule type" value="Genomic_DNA"/>
</dbReference>
<sequence>MTWDDATYLGTYTQKEVVVVVDTDKDGLLTAVNDDYYEFTIRSDRPTKLLGTLKISTLPEVTAADLP</sequence>
<gene>
    <name evidence="1" type="ORF">SDC9_171337</name>
</gene>
<name>A0A645GJ64_9ZZZZ</name>